<organism evidence="1 2">
    <name type="scientific">Maribacter cobaltidurans</name>
    <dbReference type="NCBI Taxonomy" id="1178778"/>
    <lineage>
        <taxon>Bacteria</taxon>
        <taxon>Pseudomonadati</taxon>
        <taxon>Bacteroidota</taxon>
        <taxon>Flavobacteriia</taxon>
        <taxon>Flavobacteriales</taxon>
        <taxon>Flavobacteriaceae</taxon>
        <taxon>Maribacter</taxon>
    </lineage>
</organism>
<dbReference type="Proteomes" id="UP001356308">
    <property type="component" value="Unassembled WGS sequence"/>
</dbReference>
<accession>A0ABU7IYK4</accession>
<evidence type="ECO:0000313" key="2">
    <source>
        <dbReference type="Proteomes" id="UP001356308"/>
    </source>
</evidence>
<gene>
    <name evidence="1" type="ORF">V1I91_17890</name>
</gene>
<dbReference type="EMBL" id="JAZDDG010000009">
    <property type="protein sequence ID" value="MEE1977954.1"/>
    <property type="molecule type" value="Genomic_DNA"/>
</dbReference>
<dbReference type="Gene3D" id="2.40.110.10">
    <property type="entry name" value="Butyryl-CoA Dehydrogenase, subunit A, domain 2"/>
    <property type="match status" value="1"/>
</dbReference>
<dbReference type="SUPFAM" id="SSF56645">
    <property type="entry name" value="Acyl-CoA dehydrogenase NM domain-like"/>
    <property type="match status" value="1"/>
</dbReference>
<keyword evidence="2" id="KW-1185">Reference proteome</keyword>
<dbReference type="RefSeq" id="WP_272652635.1">
    <property type="nucleotide sequence ID" value="NZ_JAZDDG010000009.1"/>
</dbReference>
<reference evidence="1 2" key="1">
    <citation type="submission" date="2024-01" db="EMBL/GenBank/DDBJ databases">
        <title>Maribacter spp. originated from different algae showed divergent polysaccharides utilization ability.</title>
        <authorList>
            <person name="Wang H."/>
            <person name="Wu Y."/>
        </authorList>
    </citation>
    <scope>NUCLEOTIDE SEQUENCE [LARGE SCALE GENOMIC DNA]</scope>
    <source>
        <strain evidence="1 2">PR1</strain>
    </source>
</reference>
<comment type="caution">
    <text evidence="1">The sequence shown here is derived from an EMBL/GenBank/DDBJ whole genome shotgun (WGS) entry which is preliminary data.</text>
</comment>
<protein>
    <submittedName>
        <fullName evidence="1">Acyl-CoA dehydrogenase</fullName>
    </submittedName>
</protein>
<sequence length="339" mass="38010">MKAIEPMLAFKKLTFGRDYFVDEVLKEVASKNLWNLWVPKVYGGMEVSLLQGLEALRILAQIDGSLGWTVTLCSGANFFVGNLKTTVAKEIFLGSKKPIFGGSGGVSGIAERHGEGYVVSGEWRYATGAPLLTHFTLNAKIWESGREVVDTNGEPMVRSFVLPIKQVQIIEDWKTMGLKATATHSFAVRSEWVHAKYSFLYDKLYLPQPIFKVPFSIFSDLTLWVNYIGMAEHFLMEAQKMNRQGTSLTVLESLLHEELGVLQDYAHQIQTKINKAQDIPIPWKTKIHQRASGSVPSISKAIIGIYPKLGVRAAGNGHPLNRVFLDYFTATQHHIFHKE</sequence>
<proteinExistence type="predicted"/>
<dbReference type="InterPro" id="IPR037069">
    <property type="entry name" value="AcylCoA_DH/ox_N_sf"/>
</dbReference>
<name>A0ABU7IYK4_9FLAO</name>
<evidence type="ECO:0000313" key="1">
    <source>
        <dbReference type="EMBL" id="MEE1977954.1"/>
    </source>
</evidence>
<dbReference type="InterPro" id="IPR009100">
    <property type="entry name" value="AcylCoA_DH/oxidase_NM_dom_sf"/>
</dbReference>
<dbReference type="Gene3D" id="1.10.540.10">
    <property type="entry name" value="Acyl-CoA dehydrogenase/oxidase, N-terminal domain"/>
    <property type="match status" value="1"/>
</dbReference>
<dbReference type="InterPro" id="IPR046373">
    <property type="entry name" value="Acyl-CoA_Oxase/DH_mid-dom_sf"/>
</dbReference>